<dbReference type="STRING" id="1307763.L21SP4_01185"/>
<comment type="similarity">
    <text evidence="1 6">Belongs to the bacterial ribosomal protein bS6 family.</text>
</comment>
<evidence type="ECO:0000256" key="1">
    <source>
        <dbReference type="ARBA" id="ARBA00009512"/>
    </source>
</evidence>
<gene>
    <name evidence="6 7" type="primary">rpsF</name>
    <name evidence="7" type="ORF">L21SP4_01185</name>
</gene>
<dbReference type="InterPro" id="IPR014717">
    <property type="entry name" value="Transl_elong_EF1B/ribsomal_bS6"/>
</dbReference>
<keyword evidence="2 6" id="KW-0689">Ribosomal protein</keyword>
<evidence type="ECO:0000256" key="2">
    <source>
        <dbReference type="ARBA" id="ARBA00022980"/>
    </source>
</evidence>
<sequence>MRVYEGLFIFPESLGEDELNEAVEKVKSEVGRVGGEVENTARMGRRPFARPQGKHTAGHYVIMNLKLDEQRMDDLKKRIKLGTEVLRSQFTRVEDRAAAGREA</sequence>
<dbReference type="GO" id="GO:0019843">
    <property type="term" value="F:rRNA binding"/>
    <property type="evidence" value="ECO:0007669"/>
    <property type="project" value="UniProtKB-UniRule"/>
</dbReference>
<organism evidence="7 8">
    <name type="scientific">Kiritimatiella glycovorans</name>
    <dbReference type="NCBI Taxonomy" id="1307763"/>
    <lineage>
        <taxon>Bacteria</taxon>
        <taxon>Pseudomonadati</taxon>
        <taxon>Kiritimatiellota</taxon>
        <taxon>Kiritimatiellia</taxon>
        <taxon>Kiritimatiellales</taxon>
        <taxon>Kiritimatiellaceae</taxon>
        <taxon>Kiritimatiella</taxon>
    </lineage>
</organism>
<dbReference type="NCBIfam" id="TIGR00166">
    <property type="entry name" value="S6"/>
    <property type="match status" value="1"/>
</dbReference>
<dbReference type="CDD" id="cd00473">
    <property type="entry name" value="bS6"/>
    <property type="match status" value="1"/>
</dbReference>
<dbReference type="HAMAP" id="MF_00360">
    <property type="entry name" value="Ribosomal_bS6"/>
    <property type="match status" value="1"/>
</dbReference>
<dbReference type="InterPro" id="IPR000529">
    <property type="entry name" value="Ribosomal_bS6"/>
</dbReference>
<reference evidence="8" key="1">
    <citation type="submission" date="2015-02" db="EMBL/GenBank/DDBJ databases">
        <title>Description and complete genome sequence of the first cultured representative of the subdivision 5 of the Verrucomicrobia phylum.</title>
        <authorList>
            <person name="Spring S."/>
            <person name="Bunk B."/>
            <person name="Sproer C."/>
            <person name="Klenk H.-P."/>
        </authorList>
    </citation>
    <scope>NUCLEOTIDE SEQUENCE [LARGE SCALE GENOMIC DNA]</scope>
    <source>
        <strain evidence="8">L21-Fru-AB</strain>
    </source>
</reference>
<evidence type="ECO:0000313" key="7">
    <source>
        <dbReference type="EMBL" id="AKJ64434.1"/>
    </source>
</evidence>
<dbReference type="KEGG" id="vbl:L21SP4_01185"/>
<evidence type="ECO:0000313" key="8">
    <source>
        <dbReference type="Proteomes" id="UP000035268"/>
    </source>
</evidence>
<dbReference type="SUPFAM" id="SSF54995">
    <property type="entry name" value="Ribosomal protein S6"/>
    <property type="match status" value="1"/>
</dbReference>
<keyword evidence="3 6" id="KW-0687">Ribonucleoprotein</keyword>
<accession>A0A0G3EJX9</accession>
<protein>
    <recommendedName>
        <fullName evidence="5 6">Small ribosomal subunit protein bS6</fullName>
    </recommendedName>
</protein>
<comment type="function">
    <text evidence="4 6">Binds together with bS18 to 16S ribosomal RNA.</text>
</comment>
<dbReference type="InterPro" id="IPR035980">
    <property type="entry name" value="Ribosomal_bS6_sf"/>
</dbReference>
<keyword evidence="8" id="KW-1185">Reference proteome</keyword>
<dbReference type="RefSeq" id="WP_052881766.1">
    <property type="nucleotide sequence ID" value="NZ_CP010904.1"/>
</dbReference>
<dbReference type="InterPro" id="IPR020814">
    <property type="entry name" value="Ribosomal_S6_plastid/chlpt"/>
</dbReference>
<dbReference type="Pfam" id="PF01250">
    <property type="entry name" value="Ribosomal_S6"/>
    <property type="match status" value="1"/>
</dbReference>
<dbReference type="GO" id="GO:0005840">
    <property type="term" value="C:ribosome"/>
    <property type="evidence" value="ECO:0007669"/>
    <property type="project" value="UniProtKB-KW"/>
</dbReference>
<dbReference type="GO" id="GO:0003735">
    <property type="term" value="F:structural constituent of ribosome"/>
    <property type="evidence" value="ECO:0007669"/>
    <property type="project" value="InterPro"/>
</dbReference>
<dbReference type="GO" id="GO:1990904">
    <property type="term" value="C:ribonucleoprotein complex"/>
    <property type="evidence" value="ECO:0007669"/>
    <property type="project" value="UniProtKB-KW"/>
</dbReference>
<dbReference type="Proteomes" id="UP000035268">
    <property type="component" value="Chromosome"/>
</dbReference>
<dbReference type="OrthoDB" id="9797610at2"/>
<keyword evidence="6" id="KW-0699">rRNA-binding</keyword>
<dbReference type="GO" id="GO:0006412">
    <property type="term" value="P:translation"/>
    <property type="evidence" value="ECO:0007669"/>
    <property type="project" value="UniProtKB-UniRule"/>
</dbReference>
<keyword evidence="6" id="KW-0694">RNA-binding</keyword>
<evidence type="ECO:0000256" key="5">
    <source>
        <dbReference type="ARBA" id="ARBA00035294"/>
    </source>
</evidence>
<dbReference type="EMBL" id="CP010904">
    <property type="protein sequence ID" value="AKJ64434.1"/>
    <property type="molecule type" value="Genomic_DNA"/>
</dbReference>
<proteinExistence type="inferred from homology"/>
<reference evidence="7 8" key="2">
    <citation type="journal article" date="2016" name="ISME J.">
        <title>Characterization of the first cultured representative of Verrucomicrobia subdivision 5 indicates the proposal of a novel phylum.</title>
        <authorList>
            <person name="Spring S."/>
            <person name="Bunk B."/>
            <person name="Sproer C."/>
            <person name="Schumann P."/>
            <person name="Rohde M."/>
            <person name="Tindall B.J."/>
            <person name="Klenk H.P."/>
        </authorList>
    </citation>
    <scope>NUCLEOTIDE SEQUENCE [LARGE SCALE GENOMIC DNA]</scope>
    <source>
        <strain evidence="7 8">L21-Fru-AB</strain>
    </source>
</reference>
<evidence type="ECO:0000256" key="3">
    <source>
        <dbReference type="ARBA" id="ARBA00023274"/>
    </source>
</evidence>
<name>A0A0G3EJX9_9BACT</name>
<dbReference type="Gene3D" id="3.30.70.60">
    <property type="match status" value="1"/>
</dbReference>
<evidence type="ECO:0000256" key="6">
    <source>
        <dbReference type="HAMAP-Rule" id="MF_00360"/>
    </source>
</evidence>
<evidence type="ECO:0000256" key="4">
    <source>
        <dbReference type="ARBA" id="ARBA00035104"/>
    </source>
</evidence>
<dbReference type="AlphaFoldDB" id="A0A0G3EJX9"/>